<dbReference type="EMBL" id="JACSQT010000009">
    <property type="protein sequence ID" value="MBD7938626.1"/>
    <property type="molecule type" value="Genomic_DNA"/>
</dbReference>
<dbReference type="Pfam" id="PF00534">
    <property type="entry name" value="Glycos_transf_1"/>
    <property type="match status" value="1"/>
</dbReference>
<accession>A0ABR8QSW4</accession>
<dbReference type="PANTHER" id="PTHR12526:SF630">
    <property type="entry name" value="GLYCOSYLTRANSFERASE"/>
    <property type="match status" value="1"/>
</dbReference>
<keyword evidence="4" id="KW-1185">Reference proteome</keyword>
<protein>
    <submittedName>
        <fullName evidence="3">Glycosyltransferase family 4 protein</fullName>
    </submittedName>
</protein>
<proteinExistence type="predicted"/>
<evidence type="ECO:0000313" key="4">
    <source>
        <dbReference type="Proteomes" id="UP000657931"/>
    </source>
</evidence>
<dbReference type="SUPFAM" id="SSF53756">
    <property type="entry name" value="UDP-Glycosyltransferase/glycogen phosphorylase"/>
    <property type="match status" value="1"/>
</dbReference>
<name>A0ABR8QSW4_9BACI</name>
<gene>
    <name evidence="3" type="ORF">H9655_16450</name>
</gene>
<comment type="caution">
    <text evidence="3">The sequence shown here is derived from an EMBL/GenBank/DDBJ whole genome shotgun (WGS) entry which is preliminary data.</text>
</comment>
<dbReference type="Gene3D" id="3.40.50.2000">
    <property type="entry name" value="Glycogen Phosphorylase B"/>
    <property type="match status" value="2"/>
</dbReference>
<sequence>MKALIISNIAKTFTSFTYNMSDPLQELGFDDIHIACNFNTFKGNLKDSPFSIHHIDFNRNPFHPGNIKAFMQLYRVMKKEKFDLVHCNTPIGGILGRLCADLAKVPTIVYTAHGFHFYKGAPFVNRTLYKSVEKYLAKKTDAIITMNNEDFDSAQYFKLRYRRQNYFFVNGVGIDINKFINLEVNREDKRKELGLNSDDIMLIAMGDLIKRKNYQASIRAIAKAGNPNLHFFICGDGPLKDELINLAQELNVKNQVHVLGFRSDIGELLKCSDIFLFTSYQEGLPRSLMEAMSIGLPCVCSNIRGNIELIDDGIGGYLLQPDNIDGFSEAINELSSNKDLRTTMGKSNLDKVNFYSIDYVKKQMRVIYKEIIG</sequence>
<organism evidence="3 4">
    <name type="scientific">Cytobacillus stercorigallinarum</name>
    <dbReference type="NCBI Taxonomy" id="2762240"/>
    <lineage>
        <taxon>Bacteria</taxon>
        <taxon>Bacillati</taxon>
        <taxon>Bacillota</taxon>
        <taxon>Bacilli</taxon>
        <taxon>Bacillales</taxon>
        <taxon>Bacillaceae</taxon>
        <taxon>Cytobacillus</taxon>
    </lineage>
</organism>
<feature type="domain" description="Glycosyl transferase family 1" evidence="1">
    <location>
        <begin position="186"/>
        <end position="347"/>
    </location>
</feature>
<dbReference type="Pfam" id="PF13477">
    <property type="entry name" value="Glyco_trans_4_2"/>
    <property type="match status" value="1"/>
</dbReference>
<dbReference type="Proteomes" id="UP000657931">
    <property type="component" value="Unassembled WGS sequence"/>
</dbReference>
<dbReference type="InterPro" id="IPR001296">
    <property type="entry name" value="Glyco_trans_1"/>
</dbReference>
<feature type="domain" description="Glycosyltransferase subfamily 4-like N-terminal" evidence="2">
    <location>
        <begin position="11"/>
        <end position="146"/>
    </location>
</feature>
<dbReference type="CDD" id="cd03808">
    <property type="entry name" value="GT4_CapM-like"/>
    <property type="match status" value="1"/>
</dbReference>
<evidence type="ECO:0000259" key="1">
    <source>
        <dbReference type="Pfam" id="PF00534"/>
    </source>
</evidence>
<reference evidence="3 4" key="1">
    <citation type="submission" date="2020-08" db="EMBL/GenBank/DDBJ databases">
        <title>A Genomic Blueprint of the Chicken Gut Microbiome.</title>
        <authorList>
            <person name="Gilroy R."/>
            <person name="Ravi A."/>
            <person name="Getino M."/>
            <person name="Pursley I."/>
            <person name="Horton D.L."/>
            <person name="Alikhan N.-F."/>
            <person name="Baker D."/>
            <person name="Gharbi K."/>
            <person name="Hall N."/>
            <person name="Watson M."/>
            <person name="Adriaenssens E.M."/>
            <person name="Foster-Nyarko E."/>
            <person name="Jarju S."/>
            <person name="Secka A."/>
            <person name="Antonio M."/>
            <person name="Oren A."/>
            <person name="Chaudhuri R."/>
            <person name="La Ragione R.M."/>
            <person name="Hildebrand F."/>
            <person name="Pallen M.J."/>
        </authorList>
    </citation>
    <scope>NUCLEOTIDE SEQUENCE [LARGE SCALE GENOMIC DNA]</scope>
    <source>
        <strain evidence="3 4">Sa5YUA1</strain>
    </source>
</reference>
<dbReference type="RefSeq" id="WP_191816042.1">
    <property type="nucleotide sequence ID" value="NZ_JACSQT010000009.1"/>
</dbReference>
<dbReference type="PANTHER" id="PTHR12526">
    <property type="entry name" value="GLYCOSYLTRANSFERASE"/>
    <property type="match status" value="1"/>
</dbReference>
<dbReference type="InterPro" id="IPR028098">
    <property type="entry name" value="Glyco_trans_4-like_N"/>
</dbReference>
<evidence type="ECO:0000259" key="2">
    <source>
        <dbReference type="Pfam" id="PF13477"/>
    </source>
</evidence>
<evidence type="ECO:0000313" key="3">
    <source>
        <dbReference type="EMBL" id="MBD7938626.1"/>
    </source>
</evidence>